<name>A0AA37SLL0_9BACT</name>
<sequence>MKTAAICLILCLTIFSCEEKQVTITNPPASGFNLEGSDAKAIEIADAVMLASGGRAAWDSTEYLQWRFFGNRLHTWNKKSGDLIIESEKDSLLINMNLESMTGSVKVKGEVVDDVAAQKDFLKRGKEFWINDSYWIFLPYKLKDSGVTLKYIGKGETTSGEEAEKVQLTFEGVGVTPENKYVVYVDPNTNLVSQWDFYTNFEDEEPRFSTPWTDYKTYEGLKLSSSRGDGRGMQDIAVGQELASKFK</sequence>
<dbReference type="RefSeq" id="WP_235292409.1">
    <property type="nucleotide sequence ID" value="NZ_BSOH01000001.1"/>
</dbReference>
<dbReference type="AlphaFoldDB" id="A0AA37SLL0"/>
<dbReference type="PROSITE" id="PS51257">
    <property type="entry name" value="PROKAR_LIPOPROTEIN"/>
    <property type="match status" value="1"/>
</dbReference>
<dbReference type="Proteomes" id="UP001156666">
    <property type="component" value="Unassembled WGS sequence"/>
</dbReference>
<keyword evidence="2" id="KW-1185">Reference proteome</keyword>
<comment type="caution">
    <text evidence="1">The sequence shown here is derived from an EMBL/GenBank/DDBJ whole genome shotgun (WGS) entry which is preliminary data.</text>
</comment>
<reference evidence="1" key="2">
    <citation type="submission" date="2023-01" db="EMBL/GenBank/DDBJ databases">
        <title>Draft genome sequence of Portibacter lacus strain NBRC 108769.</title>
        <authorList>
            <person name="Sun Q."/>
            <person name="Mori K."/>
        </authorList>
    </citation>
    <scope>NUCLEOTIDE SEQUENCE</scope>
    <source>
        <strain evidence="1">NBRC 108769</strain>
    </source>
</reference>
<gene>
    <name evidence="1" type="ORF">GCM10007940_01320</name>
</gene>
<accession>A0AA37SLL0</accession>
<reference evidence="1" key="1">
    <citation type="journal article" date="2014" name="Int. J. Syst. Evol. Microbiol.">
        <title>Complete genome sequence of Corynebacterium casei LMG S-19264T (=DSM 44701T), isolated from a smear-ripened cheese.</title>
        <authorList>
            <consortium name="US DOE Joint Genome Institute (JGI-PGF)"/>
            <person name="Walter F."/>
            <person name="Albersmeier A."/>
            <person name="Kalinowski J."/>
            <person name="Ruckert C."/>
        </authorList>
    </citation>
    <scope>NUCLEOTIDE SEQUENCE</scope>
    <source>
        <strain evidence="1">NBRC 108769</strain>
    </source>
</reference>
<dbReference type="EMBL" id="BSOH01000001">
    <property type="protein sequence ID" value="GLR15517.1"/>
    <property type="molecule type" value="Genomic_DNA"/>
</dbReference>
<organism evidence="1 2">
    <name type="scientific">Portibacter lacus</name>
    <dbReference type="NCBI Taxonomy" id="1099794"/>
    <lineage>
        <taxon>Bacteria</taxon>
        <taxon>Pseudomonadati</taxon>
        <taxon>Bacteroidota</taxon>
        <taxon>Saprospiria</taxon>
        <taxon>Saprospirales</taxon>
        <taxon>Haliscomenobacteraceae</taxon>
        <taxon>Portibacter</taxon>
    </lineage>
</organism>
<evidence type="ECO:0000313" key="1">
    <source>
        <dbReference type="EMBL" id="GLR15517.1"/>
    </source>
</evidence>
<protein>
    <submittedName>
        <fullName evidence="1">Uncharacterized protein</fullName>
    </submittedName>
</protein>
<proteinExistence type="predicted"/>
<evidence type="ECO:0000313" key="2">
    <source>
        <dbReference type="Proteomes" id="UP001156666"/>
    </source>
</evidence>